<dbReference type="GO" id="GO:0008770">
    <property type="term" value="F:[acyl-carrier-protein] phosphodiesterase activity"/>
    <property type="evidence" value="ECO:0007669"/>
    <property type="project" value="UniProtKB-EC"/>
</dbReference>
<proteinExistence type="predicted"/>
<protein>
    <submittedName>
        <fullName evidence="7">Acyl carrier protein phosphodiesterase</fullName>
    </submittedName>
    <submittedName>
        <fullName evidence="6">DUF479 domain-containing protein</fullName>
        <ecNumber evidence="6">3.1.4.14</ecNumber>
    </submittedName>
</protein>
<organism evidence="6 8">
    <name type="scientific">Budvicia aquatica</name>
    <dbReference type="NCBI Taxonomy" id="82979"/>
    <lineage>
        <taxon>Bacteria</taxon>
        <taxon>Pseudomonadati</taxon>
        <taxon>Pseudomonadota</taxon>
        <taxon>Gammaproteobacteria</taxon>
        <taxon>Enterobacterales</taxon>
        <taxon>Budviciaceae</taxon>
        <taxon>Budvicia</taxon>
    </lineage>
</organism>
<keyword evidence="8" id="KW-1185">Reference proteome</keyword>
<evidence type="ECO:0000256" key="5">
    <source>
        <dbReference type="ARBA" id="ARBA00023160"/>
    </source>
</evidence>
<evidence type="ECO:0000313" key="9">
    <source>
        <dbReference type="Proteomes" id="UP000373449"/>
    </source>
</evidence>
<keyword evidence="4" id="KW-0443">Lipid metabolism</keyword>
<dbReference type="PANTHER" id="PTHR38764">
    <property type="entry name" value="ACYL CARRIER PROTEIN PHOSPHODIESTERASE"/>
    <property type="match status" value="1"/>
</dbReference>
<dbReference type="EMBL" id="PDDX01000001">
    <property type="protein sequence ID" value="PHI31649.1"/>
    <property type="molecule type" value="Genomic_DNA"/>
</dbReference>
<evidence type="ECO:0000313" key="7">
    <source>
        <dbReference type="EMBL" id="VFS52330.1"/>
    </source>
</evidence>
<reference evidence="8" key="2">
    <citation type="submission" date="2017-09" db="EMBL/GenBank/DDBJ databases">
        <title>FDA dAtabase for Regulatory Grade micrObial Sequences (FDA-ARGOS): Supporting development and validation of Infectious Disease Dx tests.</title>
        <authorList>
            <person name="Minogue T."/>
            <person name="Wolcott M."/>
            <person name="Wasieloski L."/>
            <person name="Aguilar W."/>
            <person name="Moore D."/>
            <person name="Tallon L."/>
            <person name="Sadzewicz L."/>
            <person name="Ott S."/>
            <person name="Zhao X."/>
            <person name="Nagaraj S."/>
            <person name="Vavikolanu K."/>
            <person name="Aluvathingal J."/>
            <person name="Nadendla S."/>
            <person name="Sichtig H."/>
        </authorList>
    </citation>
    <scope>NUCLEOTIDE SEQUENCE [LARGE SCALE GENOMIC DNA]</scope>
    <source>
        <strain evidence="8">FDAARGOS_387</strain>
    </source>
</reference>
<evidence type="ECO:0000313" key="8">
    <source>
        <dbReference type="Proteomes" id="UP000224974"/>
    </source>
</evidence>
<keyword evidence="5" id="KW-0275">Fatty acid biosynthesis</keyword>
<reference evidence="6" key="1">
    <citation type="submission" date="2017-09" db="EMBL/GenBank/DDBJ databases">
        <title>FDA dAtabase for Regulatory Grade micrObial Sequences (FDA-ARGOS): Supporting development and validation of Infectious Disease Dx tests.</title>
        <authorList>
            <person name="Minogue T."/>
            <person name="Wolcott M."/>
            <person name="Wasieloski L."/>
            <person name="Aguilar W."/>
            <person name="Moore D."/>
            <person name="Tallon L.J."/>
            <person name="Sadzewicz L."/>
            <person name="Ott S."/>
            <person name="Zhao X."/>
            <person name="Nagaraj S."/>
            <person name="Vavikolanu K."/>
            <person name="Aluvathingal J."/>
            <person name="Nadendla S."/>
            <person name="Sichtig H."/>
        </authorList>
    </citation>
    <scope>NUCLEOTIDE SEQUENCE</scope>
    <source>
        <strain evidence="6">FDAARGOS_387</strain>
    </source>
</reference>
<dbReference type="InterPro" id="IPR007431">
    <property type="entry name" value="ACP_PD"/>
</dbReference>
<dbReference type="EMBL" id="CAADJA010000002">
    <property type="protein sequence ID" value="VFS52330.1"/>
    <property type="molecule type" value="Genomic_DNA"/>
</dbReference>
<dbReference type="PIRSF" id="PIRSF011489">
    <property type="entry name" value="DUF479"/>
    <property type="match status" value="1"/>
</dbReference>
<dbReference type="Proteomes" id="UP000373449">
    <property type="component" value="Unassembled WGS sequence"/>
</dbReference>
<evidence type="ECO:0000256" key="1">
    <source>
        <dbReference type="ARBA" id="ARBA00022516"/>
    </source>
</evidence>
<dbReference type="GO" id="GO:0006633">
    <property type="term" value="P:fatty acid biosynthetic process"/>
    <property type="evidence" value="ECO:0007669"/>
    <property type="project" value="UniProtKB-KW"/>
</dbReference>
<dbReference type="Pfam" id="PF04336">
    <property type="entry name" value="ACP_PD"/>
    <property type="match status" value="1"/>
</dbReference>
<accession>A0A2C6CY91</accession>
<keyword evidence="1" id="KW-0444">Lipid biosynthesis</keyword>
<name>A0A2C6CY91_9GAMM</name>
<gene>
    <name evidence="6" type="ORF">CRN84_21090</name>
    <name evidence="7" type="ORF">NCTC12282_05779</name>
</gene>
<keyword evidence="3" id="KW-0276">Fatty acid metabolism</keyword>
<reference evidence="7 9" key="3">
    <citation type="submission" date="2019-03" db="EMBL/GenBank/DDBJ databases">
        <authorList>
            <consortium name="Pathogen Informatics"/>
        </authorList>
    </citation>
    <scope>NUCLEOTIDE SEQUENCE [LARGE SCALE GENOMIC DNA]</scope>
    <source>
        <strain evidence="7 9">NCTC12282</strain>
    </source>
</reference>
<evidence type="ECO:0000256" key="2">
    <source>
        <dbReference type="ARBA" id="ARBA00022801"/>
    </source>
</evidence>
<sequence length="193" mass="22350">MNFLAHLHLASLADSSLLGNLLADFVRGSPDADYSQPIASGIMLHRRIDKMTDSLEQVKQARKLFCDRHYRVAPIALDVLWDHFLSLHWSKVEPRITLSDFIQQAQDAIVPQLASTPEGFRHINQYLWQDRWLERYAELPFIDNTLKNMAARRPKLHALADCIQDIEQNYAQFEAIFLQFYPQMMKLAAAKNL</sequence>
<dbReference type="OrthoDB" id="8442777at2"/>
<keyword evidence="2 6" id="KW-0378">Hydrolase</keyword>
<dbReference type="STRING" id="1111728.GCA_000427805_01516"/>
<evidence type="ECO:0000256" key="4">
    <source>
        <dbReference type="ARBA" id="ARBA00023098"/>
    </source>
</evidence>
<dbReference type="PANTHER" id="PTHR38764:SF1">
    <property type="entry name" value="ACYL CARRIER PROTEIN PHOSPHODIESTERASE"/>
    <property type="match status" value="1"/>
</dbReference>
<dbReference type="RefSeq" id="WP_029094532.1">
    <property type="nucleotide sequence ID" value="NZ_CAADJA010000002.1"/>
</dbReference>
<dbReference type="AlphaFoldDB" id="A0A2C6CY91"/>
<dbReference type="EC" id="3.1.4.14" evidence="6"/>
<dbReference type="Proteomes" id="UP000224974">
    <property type="component" value="Unassembled WGS sequence"/>
</dbReference>
<evidence type="ECO:0000256" key="3">
    <source>
        <dbReference type="ARBA" id="ARBA00022832"/>
    </source>
</evidence>
<evidence type="ECO:0000313" key="6">
    <source>
        <dbReference type="EMBL" id="PHI31649.1"/>
    </source>
</evidence>